<evidence type="ECO:0000313" key="4">
    <source>
        <dbReference type="EMBL" id="CAH9108607.1"/>
    </source>
</evidence>
<proteinExistence type="predicted"/>
<sequence length="413" mass="45378">MLLTVLWADPVLVVAGPHQDVACRVDALLTYLTFRVCGSWGLVQPLVMMMMMRMMRMMMMMTTMMMRMMMMMMTTTMMMMMMMDDGFWPKMAGSYEQADGPRLGVPAEAEGFTMDRMSFMARAVKKAEAELKAAQAAEEAKKSASGSQGGGEAVKKPVAKKKNNRGADEGQKTLTEAGLKSSQVSKKLKKTSAGEEAGAPSFQADVVVKTVDVPPLTDLVVGSPSPVIVMASRDVPATAANARLEEALAKGSYEVTVRYPVKGGLFNEIVSGDDVLAQAIPDYDRQYLQRQGNHVRLYDGGIDYVVQGALMLREQHWRQNAEIERLKKVEAKAVSADEGLQDMRDKAKAAEEEKKLLQRQLNDAEAGRKKAVKAAADVVVKRAEEAERLKVEAERAVEKAVDDFTADGWKADD</sequence>
<name>A0AAV0DX63_9ASTE</name>
<accession>A0AAV0DX63</accession>
<feature type="region of interest" description="Disordered" evidence="2">
    <location>
        <begin position="139"/>
        <end position="196"/>
    </location>
</feature>
<comment type="caution">
    <text evidence="4">The sequence shown here is derived from an EMBL/GenBank/DDBJ whole genome shotgun (WGS) entry which is preliminary data.</text>
</comment>
<feature type="coiled-coil region" evidence="1">
    <location>
        <begin position="326"/>
        <end position="403"/>
    </location>
</feature>
<evidence type="ECO:0000256" key="2">
    <source>
        <dbReference type="SAM" id="MobiDB-lite"/>
    </source>
</evidence>
<reference evidence="4" key="1">
    <citation type="submission" date="2022-07" db="EMBL/GenBank/DDBJ databases">
        <authorList>
            <person name="Macas J."/>
            <person name="Novak P."/>
            <person name="Neumann P."/>
        </authorList>
    </citation>
    <scope>NUCLEOTIDE SEQUENCE</scope>
</reference>
<evidence type="ECO:0000313" key="5">
    <source>
        <dbReference type="Proteomes" id="UP001152523"/>
    </source>
</evidence>
<gene>
    <name evidence="4" type="ORF">CEPIT_LOCUS18386</name>
</gene>
<feature type="signal peptide" evidence="3">
    <location>
        <begin position="1"/>
        <end position="15"/>
    </location>
</feature>
<dbReference type="EMBL" id="CAMAPF010000148">
    <property type="protein sequence ID" value="CAH9108607.1"/>
    <property type="molecule type" value="Genomic_DNA"/>
</dbReference>
<feature type="chain" id="PRO_5043706847" evidence="3">
    <location>
        <begin position="16"/>
        <end position="413"/>
    </location>
</feature>
<organism evidence="4 5">
    <name type="scientific">Cuscuta epithymum</name>
    <dbReference type="NCBI Taxonomy" id="186058"/>
    <lineage>
        <taxon>Eukaryota</taxon>
        <taxon>Viridiplantae</taxon>
        <taxon>Streptophyta</taxon>
        <taxon>Embryophyta</taxon>
        <taxon>Tracheophyta</taxon>
        <taxon>Spermatophyta</taxon>
        <taxon>Magnoliopsida</taxon>
        <taxon>eudicotyledons</taxon>
        <taxon>Gunneridae</taxon>
        <taxon>Pentapetalae</taxon>
        <taxon>asterids</taxon>
        <taxon>lamiids</taxon>
        <taxon>Solanales</taxon>
        <taxon>Convolvulaceae</taxon>
        <taxon>Cuscuteae</taxon>
        <taxon>Cuscuta</taxon>
        <taxon>Cuscuta subgen. Cuscuta</taxon>
    </lineage>
</organism>
<protein>
    <submittedName>
        <fullName evidence="4">Uncharacterized protein</fullName>
    </submittedName>
</protein>
<keyword evidence="3" id="KW-0732">Signal</keyword>
<evidence type="ECO:0000256" key="1">
    <source>
        <dbReference type="SAM" id="Coils"/>
    </source>
</evidence>
<dbReference type="AlphaFoldDB" id="A0AAV0DX63"/>
<dbReference type="Proteomes" id="UP001152523">
    <property type="component" value="Unassembled WGS sequence"/>
</dbReference>
<keyword evidence="5" id="KW-1185">Reference proteome</keyword>
<evidence type="ECO:0000256" key="3">
    <source>
        <dbReference type="SAM" id="SignalP"/>
    </source>
</evidence>
<keyword evidence="1" id="KW-0175">Coiled coil</keyword>